<accession>A0A926XUN2</accession>
<evidence type="ECO:0000256" key="3">
    <source>
        <dbReference type="ARBA" id="ARBA00022490"/>
    </source>
</evidence>
<dbReference type="InterPro" id="IPR008858">
    <property type="entry name" value="TROVE_dom"/>
</dbReference>
<evidence type="ECO:0000313" key="9">
    <source>
        <dbReference type="Proteomes" id="UP000598820"/>
    </source>
</evidence>
<evidence type="ECO:0000256" key="2">
    <source>
        <dbReference type="ARBA" id="ARBA00007814"/>
    </source>
</evidence>
<dbReference type="InterPro" id="IPR036465">
    <property type="entry name" value="vWFA_dom_sf"/>
</dbReference>
<keyword evidence="4" id="KW-0479">Metal-binding</keyword>
<dbReference type="AlphaFoldDB" id="A0A926XUN2"/>
<comment type="similarity">
    <text evidence="2">Belongs to the Ro 60 kDa family.</text>
</comment>
<dbReference type="Proteomes" id="UP000598820">
    <property type="component" value="Unassembled WGS sequence"/>
</dbReference>
<keyword evidence="3" id="KW-0963">Cytoplasm</keyword>
<keyword evidence="6" id="KW-0687">Ribonucleoprotein</keyword>
<dbReference type="GO" id="GO:0005737">
    <property type="term" value="C:cytoplasm"/>
    <property type="evidence" value="ECO:0007669"/>
    <property type="project" value="UniProtKB-SubCell"/>
</dbReference>
<feature type="domain" description="TROVE" evidence="7">
    <location>
        <begin position="13"/>
        <end position="319"/>
    </location>
</feature>
<keyword evidence="9" id="KW-1185">Reference proteome</keyword>
<comment type="caution">
    <text evidence="8">The sequence shown here is derived from an EMBL/GenBank/DDBJ whole genome shotgun (WGS) entry which is preliminary data.</text>
</comment>
<gene>
    <name evidence="8" type="ORF">IC229_08045</name>
</gene>
<dbReference type="EMBL" id="JACWZY010000005">
    <property type="protein sequence ID" value="MBD2700582.1"/>
    <property type="molecule type" value="Genomic_DNA"/>
</dbReference>
<dbReference type="InterPro" id="IPR037214">
    <property type="entry name" value="TROVE_dom_sf"/>
</dbReference>
<dbReference type="Gene3D" id="3.40.50.410">
    <property type="entry name" value="von Willebrand factor, type A domain"/>
    <property type="match status" value="1"/>
</dbReference>
<dbReference type="InterPro" id="IPR040322">
    <property type="entry name" value="TROVE2"/>
</dbReference>
<evidence type="ECO:0000259" key="7">
    <source>
        <dbReference type="PROSITE" id="PS50988"/>
    </source>
</evidence>
<dbReference type="PANTHER" id="PTHR14202">
    <property type="entry name" value="60 KDA RIBONUCLEOPROTEIN SSA/RO"/>
    <property type="match status" value="1"/>
</dbReference>
<evidence type="ECO:0000256" key="1">
    <source>
        <dbReference type="ARBA" id="ARBA00004496"/>
    </source>
</evidence>
<dbReference type="GO" id="GO:0046872">
    <property type="term" value="F:metal ion binding"/>
    <property type="evidence" value="ECO:0007669"/>
    <property type="project" value="UniProtKB-KW"/>
</dbReference>
<evidence type="ECO:0000256" key="6">
    <source>
        <dbReference type="ARBA" id="ARBA00023274"/>
    </source>
</evidence>
<comment type="subcellular location">
    <subcellularLocation>
        <location evidence="1">Cytoplasm</location>
    </subcellularLocation>
</comment>
<dbReference type="PROSITE" id="PS50988">
    <property type="entry name" value="TROVE"/>
    <property type="match status" value="1"/>
</dbReference>
<organism evidence="8 9">
    <name type="scientific">Spirosoma profusum</name>
    <dbReference type="NCBI Taxonomy" id="2771354"/>
    <lineage>
        <taxon>Bacteria</taxon>
        <taxon>Pseudomonadati</taxon>
        <taxon>Bacteroidota</taxon>
        <taxon>Cytophagia</taxon>
        <taxon>Cytophagales</taxon>
        <taxon>Cytophagaceae</taxon>
        <taxon>Spirosoma</taxon>
    </lineage>
</organism>
<keyword evidence="5" id="KW-0694">RNA-binding</keyword>
<name>A0A926XUN2_9BACT</name>
<evidence type="ECO:0000256" key="5">
    <source>
        <dbReference type="ARBA" id="ARBA00022884"/>
    </source>
</evidence>
<protein>
    <submittedName>
        <fullName evidence="8">TROVE domain-containing protein</fullName>
    </submittedName>
</protein>
<dbReference type="GO" id="GO:0003723">
    <property type="term" value="F:RNA binding"/>
    <property type="evidence" value="ECO:0007669"/>
    <property type="project" value="UniProtKB-KW"/>
</dbReference>
<dbReference type="RefSeq" id="WP_190886445.1">
    <property type="nucleotide sequence ID" value="NZ_JACWZY010000005.1"/>
</dbReference>
<evidence type="ECO:0000256" key="4">
    <source>
        <dbReference type="ARBA" id="ARBA00022723"/>
    </source>
</evidence>
<dbReference type="SUPFAM" id="SSF53300">
    <property type="entry name" value="vWA-like"/>
    <property type="match status" value="1"/>
</dbReference>
<dbReference type="SUPFAM" id="SSF140864">
    <property type="entry name" value="TROVE domain-like"/>
    <property type="match status" value="1"/>
</dbReference>
<dbReference type="Pfam" id="PF05731">
    <property type="entry name" value="TROVE"/>
    <property type="match status" value="2"/>
</dbReference>
<sequence length="509" mass="57310">MKFNIFNRNVTKTVNHEGAKAYTLTPEVELYAAVVTTMLSDTFYEKADDRLIRIQALIGKVDPVFVAKLAIYVRERMYLRSAPVMLLGELAKVHNGDGLVGKAVGRTIQRPDEITELLAYYQLTNQRTGAKKLNRISKQLQRGLSTAFNKFDEYQFAKYNRNAAVKLRDALFLVHPKAKDENQQAIFNKMVTGTLETPYTWETELSALGQMPFEDVTAKEAAIRTKWEELIDSGRLGYMAILRNLRNMLEAGISGAHVEKICTLLASDKAVQKAKQLPFRFLSAYRELKELPFGHVPILIDALENAVSASVANLRGFDADTNVVIACDVSGSMQKPVSPRSKVLLYDIGLLLGMLLQSKCRNVVSGMFGDRWQTVTLPSRSVLANVDEFYRREGEVGYSTNGYLVIDDLIRRRHKADKVMLFTDTQLWNSYAAHENSAVNISAKWLQYKTLFPDARLYLFDLAGYGNTPLCVEKDDVYLIAGWSDKLFDVLQALEEGQTTLSAIEQIVL</sequence>
<proteinExistence type="inferred from homology"/>
<dbReference type="GO" id="GO:1990904">
    <property type="term" value="C:ribonucleoprotein complex"/>
    <property type="evidence" value="ECO:0007669"/>
    <property type="project" value="UniProtKB-KW"/>
</dbReference>
<reference evidence="8" key="1">
    <citation type="submission" date="2020-09" db="EMBL/GenBank/DDBJ databases">
        <authorList>
            <person name="Kim M.K."/>
        </authorList>
    </citation>
    <scope>NUCLEOTIDE SEQUENCE</scope>
    <source>
        <strain evidence="8">BT702</strain>
    </source>
</reference>
<dbReference type="PANTHER" id="PTHR14202:SF0">
    <property type="entry name" value="RNA-BINDING PROTEIN RO60"/>
    <property type="match status" value="1"/>
</dbReference>
<evidence type="ECO:0000313" key="8">
    <source>
        <dbReference type="EMBL" id="MBD2700582.1"/>
    </source>
</evidence>